<evidence type="ECO:0000256" key="6">
    <source>
        <dbReference type="ARBA" id="ARBA00022822"/>
    </source>
</evidence>
<keyword evidence="9 11" id="KW-0456">Lyase</keyword>
<dbReference type="UniPathway" id="UPA00035">
    <property type="reaction ID" value="UER00044"/>
</dbReference>
<accession>A0A1F6Y0G4</accession>
<sequence>MKKLFFKTSYDADSKGLFGVFGGAYVPEMLIPSLDELAKAYEKAKADPNFEKELLKILKDYVGRPSALYFAKNLTEKLGGAKIYIKNEGLNHTGAHKINHCVGQALLAKRMGKKRLIAETGAGQHGLATATVAAKFGFECTVFMGEVDVARQRSNVFLMEQLGAKVVPVTYGTKRLKDAVMAALQDWIGNTKDSYYLLGSALGPHPYPSLVRDFQSIIGLEAKKQILEAEGRLPDYLIACVGGGSNAIGLFNAFLDEKKVKLIGVEAGGKGTEKIGEHATRMSGSAKPGIMEGYKSFFITDKDGQMEGTRSISAGLDYGGIGPEHARLKELGRATYTHATDEKVLSAFKELALTEGIFPALESAHAVAEAIRLAPTLPKDKIIIVNLSGRGDKDIFIVAEAFGDKKWKEYLREMGSK</sequence>
<evidence type="ECO:0000256" key="4">
    <source>
        <dbReference type="ARBA" id="ARBA00011270"/>
    </source>
</evidence>
<dbReference type="InterPro" id="IPR023026">
    <property type="entry name" value="Trp_synth_beta/beta-like"/>
</dbReference>
<dbReference type="NCBIfam" id="TIGR00263">
    <property type="entry name" value="trpB"/>
    <property type="match status" value="1"/>
</dbReference>
<dbReference type="FunFam" id="3.40.50.1100:FF:000004">
    <property type="entry name" value="Tryptophan synthase beta chain"/>
    <property type="match status" value="1"/>
</dbReference>
<keyword evidence="5 11" id="KW-0028">Amino-acid biosynthesis</keyword>
<dbReference type="InterPro" id="IPR006653">
    <property type="entry name" value="Trp_synth_b_CS"/>
</dbReference>
<dbReference type="EC" id="4.2.1.20" evidence="11"/>
<keyword evidence="8 11" id="KW-0057">Aromatic amino acid biosynthesis</keyword>
<comment type="catalytic activity">
    <reaction evidence="10 11">
        <text>(1S,2R)-1-C-(indol-3-yl)glycerol 3-phosphate + L-serine = D-glyceraldehyde 3-phosphate + L-tryptophan + H2O</text>
        <dbReference type="Rhea" id="RHEA:10532"/>
        <dbReference type="ChEBI" id="CHEBI:15377"/>
        <dbReference type="ChEBI" id="CHEBI:33384"/>
        <dbReference type="ChEBI" id="CHEBI:57912"/>
        <dbReference type="ChEBI" id="CHEBI:58866"/>
        <dbReference type="ChEBI" id="CHEBI:59776"/>
        <dbReference type="EC" id="4.2.1.20"/>
    </reaction>
</comment>
<dbReference type="GO" id="GO:0004834">
    <property type="term" value="F:tryptophan synthase activity"/>
    <property type="evidence" value="ECO:0007669"/>
    <property type="project" value="UniProtKB-UniRule"/>
</dbReference>
<dbReference type="PANTHER" id="PTHR48077">
    <property type="entry name" value="TRYPTOPHAN SYNTHASE-RELATED"/>
    <property type="match status" value="1"/>
</dbReference>
<evidence type="ECO:0000313" key="14">
    <source>
        <dbReference type="Proteomes" id="UP000176479"/>
    </source>
</evidence>
<evidence type="ECO:0000256" key="5">
    <source>
        <dbReference type="ARBA" id="ARBA00022605"/>
    </source>
</evidence>
<feature type="modified residue" description="N6-(pyridoxal phosphate)lysine" evidence="11">
    <location>
        <position position="97"/>
    </location>
</feature>
<dbReference type="GO" id="GO:0005737">
    <property type="term" value="C:cytoplasm"/>
    <property type="evidence" value="ECO:0007669"/>
    <property type="project" value="TreeGrafter"/>
</dbReference>
<dbReference type="PIRSF" id="PIRSF001413">
    <property type="entry name" value="Trp_syn_beta"/>
    <property type="match status" value="1"/>
</dbReference>
<keyword evidence="6 11" id="KW-0822">Tryptophan biosynthesis</keyword>
<dbReference type="CDD" id="cd06446">
    <property type="entry name" value="Trp-synth_B"/>
    <property type="match status" value="1"/>
</dbReference>
<evidence type="ECO:0000256" key="8">
    <source>
        <dbReference type="ARBA" id="ARBA00023141"/>
    </source>
</evidence>
<proteinExistence type="inferred from homology"/>
<dbReference type="SUPFAM" id="SSF53686">
    <property type="entry name" value="Tryptophan synthase beta subunit-like PLP-dependent enzymes"/>
    <property type="match status" value="1"/>
</dbReference>
<evidence type="ECO:0000256" key="9">
    <source>
        <dbReference type="ARBA" id="ARBA00023239"/>
    </source>
</evidence>
<name>A0A1F6Y0G4_9BACT</name>
<evidence type="ECO:0000259" key="12">
    <source>
        <dbReference type="Pfam" id="PF00291"/>
    </source>
</evidence>
<comment type="subunit">
    <text evidence="4 11">Tetramer of two alpha and two beta chains.</text>
</comment>
<dbReference type="InterPro" id="IPR006654">
    <property type="entry name" value="Trp_synth_beta"/>
</dbReference>
<dbReference type="EMBL" id="MFVK01000006">
    <property type="protein sequence ID" value="OGI99861.1"/>
    <property type="molecule type" value="Genomic_DNA"/>
</dbReference>
<gene>
    <name evidence="11" type="primary">trpB</name>
    <name evidence="13" type="ORF">A3H53_02400</name>
</gene>
<keyword evidence="7 11" id="KW-0663">Pyridoxal phosphate</keyword>
<dbReference type="InterPro" id="IPR036052">
    <property type="entry name" value="TrpB-like_PALP_sf"/>
</dbReference>
<evidence type="ECO:0000313" key="13">
    <source>
        <dbReference type="EMBL" id="OGI99861.1"/>
    </source>
</evidence>
<dbReference type="Pfam" id="PF00291">
    <property type="entry name" value="PALP"/>
    <property type="match status" value="1"/>
</dbReference>
<dbReference type="InterPro" id="IPR001926">
    <property type="entry name" value="TrpB-like_PALP"/>
</dbReference>
<evidence type="ECO:0000256" key="2">
    <source>
        <dbReference type="ARBA" id="ARBA00004733"/>
    </source>
</evidence>
<comment type="caution">
    <text evidence="13">The sequence shown here is derived from an EMBL/GenBank/DDBJ whole genome shotgun (WGS) entry which is preliminary data.</text>
</comment>
<evidence type="ECO:0000256" key="7">
    <source>
        <dbReference type="ARBA" id="ARBA00022898"/>
    </source>
</evidence>
<evidence type="ECO:0000256" key="11">
    <source>
        <dbReference type="HAMAP-Rule" id="MF_00133"/>
    </source>
</evidence>
<dbReference type="AlphaFoldDB" id="A0A1F6Y0G4"/>
<organism evidence="13 14">
    <name type="scientific">Candidatus Nomurabacteria bacterium RIFCSPLOWO2_02_FULL_40_10</name>
    <dbReference type="NCBI Taxonomy" id="1801786"/>
    <lineage>
        <taxon>Bacteria</taxon>
        <taxon>Candidatus Nomuraibacteriota</taxon>
    </lineage>
</organism>
<dbReference type="Gene3D" id="3.40.50.1100">
    <property type="match status" value="2"/>
</dbReference>
<dbReference type="HAMAP" id="MF_00133">
    <property type="entry name" value="Trp_synth_beta"/>
    <property type="match status" value="1"/>
</dbReference>
<protein>
    <recommendedName>
        <fullName evidence="11">Tryptophan synthase beta chain</fullName>
        <ecNumber evidence="11">4.2.1.20</ecNumber>
    </recommendedName>
</protein>
<evidence type="ECO:0000256" key="10">
    <source>
        <dbReference type="ARBA" id="ARBA00049047"/>
    </source>
</evidence>
<comment type="cofactor">
    <cofactor evidence="1 11">
        <name>pyridoxal 5'-phosphate</name>
        <dbReference type="ChEBI" id="CHEBI:597326"/>
    </cofactor>
</comment>
<feature type="domain" description="Tryptophan synthase beta chain-like PALP" evidence="12">
    <location>
        <begin position="64"/>
        <end position="389"/>
    </location>
</feature>
<evidence type="ECO:0000256" key="3">
    <source>
        <dbReference type="ARBA" id="ARBA00009982"/>
    </source>
</evidence>
<comment type="pathway">
    <text evidence="2 11">Amino-acid biosynthesis; L-tryptophan biosynthesis; L-tryptophan from chorismate: step 5/5.</text>
</comment>
<evidence type="ECO:0000256" key="1">
    <source>
        <dbReference type="ARBA" id="ARBA00001933"/>
    </source>
</evidence>
<reference evidence="13 14" key="1">
    <citation type="journal article" date="2016" name="Nat. Commun.">
        <title>Thousands of microbial genomes shed light on interconnected biogeochemical processes in an aquifer system.</title>
        <authorList>
            <person name="Anantharaman K."/>
            <person name="Brown C.T."/>
            <person name="Hug L.A."/>
            <person name="Sharon I."/>
            <person name="Castelle C.J."/>
            <person name="Probst A.J."/>
            <person name="Thomas B.C."/>
            <person name="Singh A."/>
            <person name="Wilkins M.J."/>
            <person name="Karaoz U."/>
            <person name="Brodie E.L."/>
            <person name="Williams K.H."/>
            <person name="Hubbard S.S."/>
            <person name="Banfield J.F."/>
        </authorList>
    </citation>
    <scope>NUCLEOTIDE SEQUENCE [LARGE SCALE GENOMIC DNA]</scope>
</reference>
<dbReference type="PANTHER" id="PTHR48077:SF3">
    <property type="entry name" value="TRYPTOPHAN SYNTHASE"/>
    <property type="match status" value="1"/>
</dbReference>
<dbReference type="PROSITE" id="PS00168">
    <property type="entry name" value="TRP_SYNTHASE_BETA"/>
    <property type="match status" value="1"/>
</dbReference>
<comment type="similarity">
    <text evidence="3 11">Belongs to the TrpB family.</text>
</comment>
<comment type="function">
    <text evidence="11">The beta subunit is responsible for the synthesis of L-tryptophan from indole and L-serine.</text>
</comment>
<dbReference type="Proteomes" id="UP000176479">
    <property type="component" value="Unassembled WGS sequence"/>
</dbReference>